<feature type="transmembrane region" description="Helical" evidence="5">
    <location>
        <begin position="183"/>
        <end position="199"/>
    </location>
</feature>
<dbReference type="OrthoDB" id="7933078at2759"/>
<sequence length="250" mass="27198">MAKGGEIEAAAESGGLYPSMMENADLRWAFLRKVYVLLSLQLLLTVGLIATVIFVCAIPNFMFHTTPGIAVCILSLLVPFIILCLLFSFEKRHPVNLVLLMLFTLSIGFVSGLICSYTQGEVILLAMILRSVAVIALTLYAFWPAKKGYGFSFMGPFLFAFLLALLAFSLVQVYMPLGKLGSSIYGCVGAIVFSGYVIYDTDNLIKRFKYDEHISAAVALYLDIISLFIACLVPAAAGVVPIARAAVHMV</sequence>
<comment type="subcellular location">
    <subcellularLocation>
        <location evidence="1">Membrane</location>
        <topology evidence="1">Multi-pass membrane protein</topology>
    </subcellularLocation>
</comment>
<dbReference type="InterPro" id="IPR006214">
    <property type="entry name" value="Bax_inhibitor_1-related"/>
</dbReference>
<accession>A0A7J0GTS8</accession>
<dbReference type="PANTHER" id="PTHR23291:SF31">
    <property type="entry name" value="PROTEIN LIFEGUARD 4"/>
    <property type="match status" value="1"/>
</dbReference>
<evidence type="ECO:0000313" key="7">
    <source>
        <dbReference type="Proteomes" id="UP000585474"/>
    </source>
</evidence>
<dbReference type="EMBL" id="BJWL01000024">
    <property type="protein sequence ID" value="GFZ14188.1"/>
    <property type="molecule type" value="Genomic_DNA"/>
</dbReference>
<keyword evidence="2 5" id="KW-0812">Transmembrane</keyword>
<feature type="transmembrane region" description="Helical" evidence="5">
    <location>
        <begin position="34"/>
        <end position="57"/>
    </location>
</feature>
<feature type="transmembrane region" description="Helical" evidence="5">
    <location>
        <begin position="149"/>
        <end position="171"/>
    </location>
</feature>
<evidence type="ECO:0000256" key="5">
    <source>
        <dbReference type="RuleBase" id="RU004379"/>
    </source>
</evidence>
<evidence type="ECO:0000256" key="2">
    <source>
        <dbReference type="ARBA" id="ARBA00022692"/>
    </source>
</evidence>
<dbReference type="Pfam" id="PF01027">
    <property type="entry name" value="Bax1-I"/>
    <property type="match status" value="1"/>
</dbReference>
<dbReference type="PANTHER" id="PTHR23291">
    <property type="entry name" value="BAX INHIBITOR-RELATED"/>
    <property type="match status" value="1"/>
</dbReference>
<keyword evidence="3 5" id="KW-1133">Transmembrane helix</keyword>
<dbReference type="GO" id="GO:0016020">
    <property type="term" value="C:membrane"/>
    <property type="evidence" value="ECO:0007669"/>
    <property type="project" value="UniProtKB-SubCell"/>
</dbReference>
<protein>
    <submittedName>
        <fullName evidence="6">Bax inhibitor-1 family protein</fullName>
    </submittedName>
</protein>
<evidence type="ECO:0000313" key="6">
    <source>
        <dbReference type="EMBL" id="GFZ14188.1"/>
    </source>
</evidence>
<keyword evidence="7" id="KW-1185">Reference proteome</keyword>
<proteinExistence type="inferred from homology"/>
<organism evidence="6 7">
    <name type="scientific">Actinidia rufa</name>
    <dbReference type="NCBI Taxonomy" id="165716"/>
    <lineage>
        <taxon>Eukaryota</taxon>
        <taxon>Viridiplantae</taxon>
        <taxon>Streptophyta</taxon>
        <taxon>Embryophyta</taxon>
        <taxon>Tracheophyta</taxon>
        <taxon>Spermatophyta</taxon>
        <taxon>Magnoliopsida</taxon>
        <taxon>eudicotyledons</taxon>
        <taxon>Gunneridae</taxon>
        <taxon>Pentapetalae</taxon>
        <taxon>asterids</taxon>
        <taxon>Ericales</taxon>
        <taxon>Actinidiaceae</taxon>
        <taxon>Actinidia</taxon>
    </lineage>
</organism>
<keyword evidence="4 5" id="KW-0472">Membrane</keyword>
<feature type="transmembrane region" description="Helical" evidence="5">
    <location>
        <begin position="122"/>
        <end position="143"/>
    </location>
</feature>
<reference evidence="6 7" key="1">
    <citation type="submission" date="2019-07" db="EMBL/GenBank/DDBJ databases">
        <title>De Novo Assembly of kiwifruit Actinidia rufa.</title>
        <authorList>
            <person name="Sugita-Konishi S."/>
            <person name="Sato K."/>
            <person name="Mori E."/>
            <person name="Abe Y."/>
            <person name="Kisaki G."/>
            <person name="Hamano K."/>
            <person name="Suezawa K."/>
            <person name="Otani M."/>
            <person name="Fukuda T."/>
            <person name="Manabe T."/>
            <person name="Gomi K."/>
            <person name="Tabuchi M."/>
            <person name="Akimitsu K."/>
            <person name="Kataoka I."/>
        </authorList>
    </citation>
    <scope>NUCLEOTIDE SEQUENCE [LARGE SCALE GENOMIC DNA]</scope>
    <source>
        <strain evidence="7">cv. Fuchu</strain>
    </source>
</reference>
<gene>
    <name evidence="6" type="ORF">Acr_24g0003780</name>
</gene>
<evidence type="ECO:0000256" key="3">
    <source>
        <dbReference type="ARBA" id="ARBA00022989"/>
    </source>
</evidence>
<evidence type="ECO:0000256" key="4">
    <source>
        <dbReference type="ARBA" id="ARBA00023136"/>
    </source>
</evidence>
<dbReference type="AlphaFoldDB" id="A0A7J0GTS8"/>
<feature type="transmembrane region" description="Helical" evidence="5">
    <location>
        <begin position="219"/>
        <end position="243"/>
    </location>
</feature>
<dbReference type="Proteomes" id="UP000585474">
    <property type="component" value="Unassembled WGS sequence"/>
</dbReference>
<feature type="transmembrane region" description="Helical" evidence="5">
    <location>
        <begin position="95"/>
        <end position="115"/>
    </location>
</feature>
<feature type="transmembrane region" description="Helical" evidence="5">
    <location>
        <begin position="69"/>
        <end position="89"/>
    </location>
</feature>
<comment type="caution">
    <text evidence="6">The sequence shown here is derived from an EMBL/GenBank/DDBJ whole genome shotgun (WGS) entry which is preliminary data.</text>
</comment>
<comment type="similarity">
    <text evidence="5">Belongs to the BI1 family.</text>
</comment>
<evidence type="ECO:0000256" key="1">
    <source>
        <dbReference type="ARBA" id="ARBA00004141"/>
    </source>
</evidence>
<name>A0A7J0GTS8_9ERIC</name>